<dbReference type="InParanoid" id="A0A0C3IHZ0"/>
<feature type="transmembrane region" description="Helical" evidence="1">
    <location>
        <begin position="54"/>
        <end position="74"/>
    </location>
</feature>
<protein>
    <recommendedName>
        <fullName evidence="2">DUF6533 domain-containing protein</fullName>
    </recommendedName>
</protein>
<reference evidence="4" key="2">
    <citation type="submission" date="2015-01" db="EMBL/GenBank/DDBJ databases">
        <title>Evolutionary Origins and Diversification of the Mycorrhizal Mutualists.</title>
        <authorList>
            <consortium name="DOE Joint Genome Institute"/>
            <consortium name="Mycorrhizal Genomics Consortium"/>
            <person name="Kohler A."/>
            <person name="Kuo A."/>
            <person name="Nagy L.G."/>
            <person name="Floudas D."/>
            <person name="Copeland A."/>
            <person name="Barry K.W."/>
            <person name="Cichocki N."/>
            <person name="Veneault-Fourrey C."/>
            <person name="LaButti K."/>
            <person name="Lindquist E.A."/>
            <person name="Lipzen A."/>
            <person name="Lundell T."/>
            <person name="Morin E."/>
            <person name="Murat C."/>
            <person name="Riley R."/>
            <person name="Ohm R."/>
            <person name="Sun H."/>
            <person name="Tunlid A."/>
            <person name="Henrissat B."/>
            <person name="Grigoriev I.V."/>
            <person name="Hibbett D.S."/>
            <person name="Martin F."/>
        </authorList>
    </citation>
    <scope>NUCLEOTIDE SEQUENCE [LARGE SCALE GENOMIC DNA]</scope>
    <source>
        <strain evidence="4">Marx 270</strain>
    </source>
</reference>
<proteinExistence type="predicted"/>
<evidence type="ECO:0000313" key="4">
    <source>
        <dbReference type="Proteomes" id="UP000054217"/>
    </source>
</evidence>
<feature type="transmembrane region" description="Helical" evidence="1">
    <location>
        <begin position="95"/>
        <end position="115"/>
    </location>
</feature>
<keyword evidence="1" id="KW-1133">Transmembrane helix</keyword>
<gene>
    <name evidence="3" type="ORF">M404DRAFT_243201</name>
</gene>
<dbReference type="EMBL" id="KN832043">
    <property type="protein sequence ID" value="KIN96642.1"/>
    <property type="molecule type" value="Genomic_DNA"/>
</dbReference>
<evidence type="ECO:0000256" key="1">
    <source>
        <dbReference type="SAM" id="Phobius"/>
    </source>
</evidence>
<keyword evidence="1" id="KW-0812">Transmembrane</keyword>
<dbReference type="HOGENOM" id="CLU_122018_0_0_1"/>
<reference evidence="3 4" key="1">
    <citation type="submission" date="2014-04" db="EMBL/GenBank/DDBJ databases">
        <authorList>
            <consortium name="DOE Joint Genome Institute"/>
            <person name="Kuo A."/>
            <person name="Kohler A."/>
            <person name="Costa M.D."/>
            <person name="Nagy L.G."/>
            <person name="Floudas D."/>
            <person name="Copeland A."/>
            <person name="Barry K.W."/>
            <person name="Cichocki N."/>
            <person name="Veneault-Fourrey C."/>
            <person name="LaButti K."/>
            <person name="Lindquist E.A."/>
            <person name="Lipzen A."/>
            <person name="Lundell T."/>
            <person name="Morin E."/>
            <person name="Murat C."/>
            <person name="Sun H."/>
            <person name="Tunlid A."/>
            <person name="Henrissat B."/>
            <person name="Grigoriev I.V."/>
            <person name="Hibbett D.S."/>
            <person name="Martin F."/>
            <person name="Nordberg H.P."/>
            <person name="Cantor M.N."/>
            <person name="Hua S.X."/>
        </authorList>
    </citation>
    <scope>NUCLEOTIDE SEQUENCE [LARGE SCALE GENOMIC DNA]</scope>
    <source>
        <strain evidence="3 4">Marx 270</strain>
    </source>
</reference>
<keyword evidence="1" id="KW-0472">Membrane</keyword>
<evidence type="ECO:0000259" key="2">
    <source>
        <dbReference type="Pfam" id="PF20151"/>
    </source>
</evidence>
<feature type="transmembrane region" description="Helical" evidence="1">
    <location>
        <begin position="121"/>
        <end position="143"/>
    </location>
</feature>
<dbReference type="AlphaFoldDB" id="A0A0C3IHZ0"/>
<organism evidence="3 4">
    <name type="scientific">Pisolithus tinctorius Marx 270</name>
    <dbReference type="NCBI Taxonomy" id="870435"/>
    <lineage>
        <taxon>Eukaryota</taxon>
        <taxon>Fungi</taxon>
        <taxon>Dikarya</taxon>
        <taxon>Basidiomycota</taxon>
        <taxon>Agaricomycotina</taxon>
        <taxon>Agaricomycetes</taxon>
        <taxon>Agaricomycetidae</taxon>
        <taxon>Boletales</taxon>
        <taxon>Sclerodermatineae</taxon>
        <taxon>Pisolithaceae</taxon>
        <taxon>Pisolithus</taxon>
    </lineage>
</organism>
<dbReference type="InterPro" id="IPR045340">
    <property type="entry name" value="DUF6533"/>
</dbReference>
<dbReference type="Proteomes" id="UP000054217">
    <property type="component" value="Unassembled WGS sequence"/>
</dbReference>
<dbReference type="OrthoDB" id="2637653at2759"/>
<keyword evidence="4" id="KW-1185">Reference proteome</keyword>
<name>A0A0C3IHZ0_PISTI</name>
<accession>A0A0C3IHZ0</accession>
<evidence type="ECO:0000313" key="3">
    <source>
        <dbReference type="EMBL" id="KIN96642.1"/>
    </source>
</evidence>
<dbReference type="Pfam" id="PF20151">
    <property type="entry name" value="DUF6533"/>
    <property type="match status" value="1"/>
</dbReference>
<feature type="domain" description="DUF6533" evidence="2">
    <location>
        <begin position="19"/>
        <end position="65"/>
    </location>
</feature>
<sequence length="167" mass="19045">MGSPDPFTNYAKAIRDVYYHSVAALSILSWDCVSTLENEVRYIWPMRAGCTFKWLYLFLRYIPLFAQISTQYVLSHMVSGSTLYTLCKIWHMSMIGLVLFTSIAVEFILAFRVYALFGRQLWVTLLLGCLISAEASCAFLTLLSRYLLDCDEACILFPILPISKVHG</sequence>
<dbReference type="STRING" id="870435.A0A0C3IHZ0"/>